<comment type="caution">
    <text evidence="1">The sequence shown here is derived from an EMBL/GenBank/DDBJ whole genome shotgun (WGS) entry which is preliminary data.</text>
</comment>
<reference evidence="1" key="1">
    <citation type="journal article" date="2019" name="bioRxiv">
        <title>The Genome of the Zebra Mussel, Dreissena polymorpha: A Resource for Invasive Species Research.</title>
        <authorList>
            <person name="McCartney M.A."/>
            <person name="Auch B."/>
            <person name="Kono T."/>
            <person name="Mallez S."/>
            <person name="Zhang Y."/>
            <person name="Obille A."/>
            <person name="Becker A."/>
            <person name="Abrahante J.E."/>
            <person name="Garbe J."/>
            <person name="Badalamenti J.P."/>
            <person name="Herman A."/>
            <person name="Mangelson H."/>
            <person name="Liachko I."/>
            <person name="Sullivan S."/>
            <person name="Sone E.D."/>
            <person name="Koren S."/>
            <person name="Silverstein K.A.T."/>
            <person name="Beckman K.B."/>
            <person name="Gohl D.M."/>
        </authorList>
    </citation>
    <scope>NUCLEOTIDE SEQUENCE</scope>
    <source>
        <strain evidence="1">Duluth1</strain>
        <tissue evidence="1">Whole animal</tissue>
    </source>
</reference>
<accession>A0A9D4E0Q3</accession>
<evidence type="ECO:0000313" key="2">
    <source>
        <dbReference type="Proteomes" id="UP000828390"/>
    </source>
</evidence>
<reference evidence="1" key="2">
    <citation type="submission" date="2020-11" db="EMBL/GenBank/DDBJ databases">
        <authorList>
            <person name="McCartney M.A."/>
            <person name="Auch B."/>
            <person name="Kono T."/>
            <person name="Mallez S."/>
            <person name="Becker A."/>
            <person name="Gohl D.M."/>
            <person name="Silverstein K.A.T."/>
            <person name="Koren S."/>
            <person name="Bechman K.B."/>
            <person name="Herman A."/>
            <person name="Abrahante J.E."/>
            <person name="Garbe J."/>
        </authorList>
    </citation>
    <scope>NUCLEOTIDE SEQUENCE</scope>
    <source>
        <strain evidence="1">Duluth1</strain>
        <tissue evidence="1">Whole animal</tissue>
    </source>
</reference>
<dbReference type="AlphaFoldDB" id="A0A9D4E0Q3"/>
<dbReference type="Proteomes" id="UP000828390">
    <property type="component" value="Unassembled WGS sequence"/>
</dbReference>
<keyword evidence="2" id="KW-1185">Reference proteome</keyword>
<protein>
    <submittedName>
        <fullName evidence="1">Uncharacterized protein</fullName>
    </submittedName>
</protein>
<name>A0A9D4E0Q3_DREPO</name>
<dbReference type="EMBL" id="JAIWYP010000009">
    <property type="protein sequence ID" value="KAH3770351.1"/>
    <property type="molecule type" value="Genomic_DNA"/>
</dbReference>
<evidence type="ECO:0000313" key="1">
    <source>
        <dbReference type="EMBL" id="KAH3770351.1"/>
    </source>
</evidence>
<proteinExistence type="predicted"/>
<gene>
    <name evidence="1" type="ORF">DPMN_171636</name>
</gene>
<sequence length="73" mass="8255">MASILFCGGHLQAAVRVLEDVERRYDSKVMALCGCRRKEGGRNLEVFPNMQSGNKDNGFSELRFACCVRFHTK</sequence>
<organism evidence="1 2">
    <name type="scientific">Dreissena polymorpha</name>
    <name type="common">Zebra mussel</name>
    <name type="synonym">Mytilus polymorpha</name>
    <dbReference type="NCBI Taxonomy" id="45954"/>
    <lineage>
        <taxon>Eukaryota</taxon>
        <taxon>Metazoa</taxon>
        <taxon>Spiralia</taxon>
        <taxon>Lophotrochozoa</taxon>
        <taxon>Mollusca</taxon>
        <taxon>Bivalvia</taxon>
        <taxon>Autobranchia</taxon>
        <taxon>Heteroconchia</taxon>
        <taxon>Euheterodonta</taxon>
        <taxon>Imparidentia</taxon>
        <taxon>Neoheterodontei</taxon>
        <taxon>Myida</taxon>
        <taxon>Dreissenoidea</taxon>
        <taxon>Dreissenidae</taxon>
        <taxon>Dreissena</taxon>
    </lineage>
</organism>